<dbReference type="GO" id="GO:0017004">
    <property type="term" value="P:cytochrome complex assembly"/>
    <property type="evidence" value="ECO:0007669"/>
    <property type="project" value="UniProtKB-KW"/>
</dbReference>
<evidence type="ECO:0000256" key="3">
    <source>
        <dbReference type="ARBA" id="ARBA00023157"/>
    </source>
</evidence>
<evidence type="ECO:0000256" key="1">
    <source>
        <dbReference type="ARBA" id="ARBA00004196"/>
    </source>
</evidence>
<dbReference type="AlphaFoldDB" id="A0A5J4QLV2"/>
<keyword evidence="4" id="KW-0676">Redox-active center</keyword>
<dbReference type="InterPro" id="IPR050553">
    <property type="entry name" value="Thioredoxin_ResA/DsbE_sf"/>
</dbReference>
<gene>
    <name evidence="7" type="ORF">EZS27_028510</name>
</gene>
<keyword evidence="2" id="KW-0201">Cytochrome c-type biogenesis</keyword>
<dbReference type="InterPro" id="IPR000866">
    <property type="entry name" value="AhpC/TSA"/>
</dbReference>
<dbReference type="SUPFAM" id="SSF52833">
    <property type="entry name" value="Thioredoxin-like"/>
    <property type="match status" value="1"/>
</dbReference>
<evidence type="ECO:0000259" key="5">
    <source>
        <dbReference type="Pfam" id="PF00578"/>
    </source>
</evidence>
<dbReference type="CDD" id="cd02966">
    <property type="entry name" value="TlpA_like_family"/>
    <property type="match status" value="1"/>
</dbReference>
<dbReference type="GO" id="GO:0016209">
    <property type="term" value="F:antioxidant activity"/>
    <property type="evidence" value="ECO:0007669"/>
    <property type="project" value="InterPro"/>
</dbReference>
<comment type="subcellular location">
    <subcellularLocation>
        <location evidence="1">Cell envelope</location>
    </subcellularLocation>
</comment>
<sequence>MKKTYPVVLVVLMLNACHSGSKFNVTGEVSDAEGKTLYLEASRLEGTMILDSVKLKGSGTFNLKQPRPESPDFYRLRVENQIIHFSIDSTETIHINAPYQKFSTDYTVEGSENCNRIKELTLKQIRLQNEVNRLVKELQSGLIRNTDFETHIAAAVKAYKDDVRANYIYMAPNTAPAYFALFQNVNNSRIFDPLNNKEDIKCFAAVATSLNSFYPDAIRSKNLYNLVIKGMRNTRPPQEQTLNIPEDKITEVGIIDINLKDINGNEHKLTDLKGKVVLLDFNIFQSTVGVPHNYMLRELYNKYADKGLEIYQISLDSDEHFWKTSANNLPWICVRDANGIYSTFASIYSVQELPAYFLINRKNELSARSENVKNLEEEIKKML</sequence>
<accession>A0A5J4QLV2</accession>
<dbReference type="PANTHER" id="PTHR42852:SF6">
    <property type="entry name" value="THIOL:DISULFIDE INTERCHANGE PROTEIN DSBE"/>
    <property type="match status" value="1"/>
</dbReference>
<dbReference type="Pfam" id="PF14289">
    <property type="entry name" value="DUF4369"/>
    <property type="match status" value="1"/>
</dbReference>
<feature type="domain" description="Alkyl hydroperoxide reductase subunit C/ Thiol specific antioxidant" evidence="5">
    <location>
        <begin position="255"/>
        <end position="365"/>
    </location>
</feature>
<organism evidence="7">
    <name type="scientific">termite gut metagenome</name>
    <dbReference type="NCBI Taxonomy" id="433724"/>
    <lineage>
        <taxon>unclassified sequences</taxon>
        <taxon>metagenomes</taxon>
        <taxon>organismal metagenomes</taxon>
    </lineage>
</organism>
<dbReference type="Pfam" id="PF00578">
    <property type="entry name" value="AhpC-TSA"/>
    <property type="match status" value="1"/>
</dbReference>
<reference evidence="7" key="1">
    <citation type="submission" date="2019-03" db="EMBL/GenBank/DDBJ databases">
        <title>Single cell metagenomics reveals metabolic interactions within the superorganism composed of flagellate Streblomastix strix and complex community of Bacteroidetes bacteria on its surface.</title>
        <authorList>
            <person name="Treitli S.C."/>
            <person name="Kolisko M."/>
            <person name="Husnik F."/>
            <person name="Keeling P."/>
            <person name="Hampl V."/>
        </authorList>
    </citation>
    <scope>NUCLEOTIDE SEQUENCE</scope>
    <source>
        <strain evidence="7">STM</strain>
    </source>
</reference>
<dbReference type="InterPro" id="IPR036249">
    <property type="entry name" value="Thioredoxin-like_sf"/>
</dbReference>
<evidence type="ECO:0000256" key="2">
    <source>
        <dbReference type="ARBA" id="ARBA00022748"/>
    </source>
</evidence>
<dbReference type="Gene3D" id="3.40.30.10">
    <property type="entry name" value="Glutaredoxin"/>
    <property type="match status" value="1"/>
</dbReference>
<protein>
    <submittedName>
        <fullName evidence="7">Thiol-disulfide oxidoreductase ResA</fullName>
    </submittedName>
</protein>
<feature type="domain" description="DUF4369" evidence="6">
    <location>
        <begin position="23"/>
        <end position="113"/>
    </location>
</feature>
<dbReference type="PANTHER" id="PTHR42852">
    <property type="entry name" value="THIOL:DISULFIDE INTERCHANGE PROTEIN DSBE"/>
    <property type="match status" value="1"/>
</dbReference>
<keyword evidence="3" id="KW-1015">Disulfide bond</keyword>
<dbReference type="EMBL" id="SNRY01003186">
    <property type="protein sequence ID" value="KAA6321890.1"/>
    <property type="molecule type" value="Genomic_DNA"/>
</dbReference>
<dbReference type="InterPro" id="IPR025380">
    <property type="entry name" value="DUF4369"/>
</dbReference>
<dbReference type="GO" id="GO:0030313">
    <property type="term" value="C:cell envelope"/>
    <property type="evidence" value="ECO:0007669"/>
    <property type="project" value="UniProtKB-SubCell"/>
</dbReference>
<dbReference type="GO" id="GO:0016491">
    <property type="term" value="F:oxidoreductase activity"/>
    <property type="evidence" value="ECO:0007669"/>
    <property type="project" value="InterPro"/>
</dbReference>
<evidence type="ECO:0000313" key="7">
    <source>
        <dbReference type="EMBL" id="KAA6321890.1"/>
    </source>
</evidence>
<evidence type="ECO:0000259" key="6">
    <source>
        <dbReference type="Pfam" id="PF14289"/>
    </source>
</evidence>
<proteinExistence type="predicted"/>
<name>A0A5J4QLV2_9ZZZZ</name>
<comment type="caution">
    <text evidence="7">The sequence shown here is derived from an EMBL/GenBank/DDBJ whole genome shotgun (WGS) entry which is preliminary data.</text>
</comment>
<evidence type="ECO:0000256" key="4">
    <source>
        <dbReference type="ARBA" id="ARBA00023284"/>
    </source>
</evidence>